<dbReference type="SUPFAM" id="SSF53448">
    <property type="entry name" value="Nucleotide-diphospho-sugar transferases"/>
    <property type="match status" value="1"/>
</dbReference>
<dbReference type="PANTHER" id="PTHR22916:SF3">
    <property type="entry name" value="UDP-GLCNAC:BETAGAL BETA-1,3-N-ACETYLGLUCOSAMINYLTRANSFERASE-LIKE PROTEIN 1"/>
    <property type="match status" value="1"/>
</dbReference>
<gene>
    <name evidence="2" type="ORF">HYH03_001069</name>
</gene>
<evidence type="ECO:0000256" key="1">
    <source>
        <dbReference type="SAM" id="SignalP"/>
    </source>
</evidence>
<dbReference type="OrthoDB" id="2918at2759"/>
<dbReference type="Proteomes" id="UP000612055">
    <property type="component" value="Unassembled WGS sequence"/>
</dbReference>
<name>A0A835YGE6_9CHLO</name>
<dbReference type="Gene3D" id="3.90.550.10">
    <property type="entry name" value="Spore Coat Polysaccharide Biosynthesis Protein SpsA, Chain A"/>
    <property type="match status" value="1"/>
</dbReference>
<evidence type="ECO:0008006" key="4">
    <source>
        <dbReference type="Google" id="ProtNLM"/>
    </source>
</evidence>
<proteinExistence type="predicted"/>
<dbReference type="GO" id="GO:0016757">
    <property type="term" value="F:glycosyltransferase activity"/>
    <property type="evidence" value="ECO:0007669"/>
    <property type="project" value="UniProtKB-ARBA"/>
</dbReference>
<keyword evidence="3" id="KW-1185">Reference proteome</keyword>
<dbReference type="AlphaFoldDB" id="A0A835YGE6"/>
<keyword evidence="1" id="KW-0732">Signal</keyword>
<evidence type="ECO:0000313" key="2">
    <source>
        <dbReference type="EMBL" id="KAG2501262.1"/>
    </source>
</evidence>
<feature type="chain" id="PRO_5032464790" description="Glycosyltransferase 2-like domain-containing protein" evidence="1">
    <location>
        <begin position="24"/>
        <end position="451"/>
    </location>
</feature>
<evidence type="ECO:0000313" key="3">
    <source>
        <dbReference type="Proteomes" id="UP000612055"/>
    </source>
</evidence>
<protein>
    <recommendedName>
        <fullName evidence="4">Glycosyltransferase 2-like domain-containing protein</fullName>
    </recommendedName>
</protein>
<feature type="signal peptide" evidence="1">
    <location>
        <begin position="1"/>
        <end position="23"/>
    </location>
</feature>
<dbReference type="EMBL" id="JAEHOE010000002">
    <property type="protein sequence ID" value="KAG2501262.1"/>
    <property type="molecule type" value="Genomic_DNA"/>
</dbReference>
<organism evidence="2 3">
    <name type="scientific">Edaphochlamys debaryana</name>
    <dbReference type="NCBI Taxonomy" id="47281"/>
    <lineage>
        <taxon>Eukaryota</taxon>
        <taxon>Viridiplantae</taxon>
        <taxon>Chlorophyta</taxon>
        <taxon>core chlorophytes</taxon>
        <taxon>Chlorophyceae</taxon>
        <taxon>CS clade</taxon>
        <taxon>Chlamydomonadales</taxon>
        <taxon>Chlamydomonadales incertae sedis</taxon>
        <taxon>Edaphochlamys</taxon>
    </lineage>
</organism>
<reference evidence="2" key="1">
    <citation type="journal article" date="2020" name="bioRxiv">
        <title>Comparative genomics of Chlamydomonas.</title>
        <authorList>
            <person name="Craig R.J."/>
            <person name="Hasan A.R."/>
            <person name="Ness R.W."/>
            <person name="Keightley P.D."/>
        </authorList>
    </citation>
    <scope>NUCLEOTIDE SEQUENCE</scope>
    <source>
        <strain evidence="2">CCAP 11/70</strain>
    </source>
</reference>
<comment type="caution">
    <text evidence="2">The sequence shown here is derived from an EMBL/GenBank/DDBJ whole genome shotgun (WGS) entry which is preliminary data.</text>
</comment>
<dbReference type="PANTHER" id="PTHR22916">
    <property type="entry name" value="GLYCOSYLTRANSFERASE"/>
    <property type="match status" value="1"/>
</dbReference>
<dbReference type="InterPro" id="IPR029044">
    <property type="entry name" value="Nucleotide-diphossugar_trans"/>
</dbReference>
<sequence length="451" mass="49279">MRSRVCGLLRLLALAFLVLHVAAGPDPNPLAQCGVLVGALQDSRHYRDAVDATQALWRAKKLVAGSAAAGTAELANATERLTATLRSVDTVWQRAGGSADVATALALTCLSARVSPSRDPTDRPVVVSILLNYFQRPQFIAGFVQELKASCDKAGVPCELVVNVDNPHEAAMWANVTAAYHGFVHPVFSYNVHEARGYNRAARVARGEIFVVWQDDNMPPYNPDWLLDMVALFRTYSRLGILGLNYYRLCRHLEMGNRVGRPDWESDIRPGRPVAWTFAHMVDFAPLAFRAAAFWSVGGIEEGWSNRGDCGITTDFEISARAWLSGWLVGKMDLAKRDEGFKGGTTHKGVGVSSCWGRQMFVGGEALSKRFYKDGQVFANATCQRAWLLNVLTFTPKGMVGEPGCCPYLPKNAAPARIWANCTAPEPAAGLQRLVESGLPVEYVPWLKPGA</sequence>
<accession>A0A835YGE6</accession>